<comment type="similarity">
    <text evidence="7 10">Belongs to the fluoride channel Fluc/FEX (TC 1.A.43) family.</text>
</comment>
<keyword evidence="10" id="KW-0479">Metal-binding</keyword>
<keyword evidence="6 10" id="KW-0407">Ion channel</keyword>
<dbReference type="PANTHER" id="PTHR28259">
    <property type="entry name" value="FLUORIDE EXPORT PROTEIN 1-RELATED"/>
    <property type="match status" value="1"/>
</dbReference>
<dbReference type="SUPFAM" id="SSF103473">
    <property type="entry name" value="MFS general substrate transporter"/>
    <property type="match status" value="1"/>
</dbReference>
<organism evidence="12 13">
    <name type="scientific">Leifsonia shinshuensis</name>
    <dbReference type="NCBI Taxonomy" id="150026"/>
    <lineage>
        <taxon>Bacteria</taxon>
        <taxon>Bacillati</taxon>
        <taxon>Actinomycetota</taxon>
        <taxon>Actinomycetes</taxon>
        <taxon>Micrococcales</taxon>
        <taxon>Microbacteriaceae</taxon>
        <taxon>Leifsonia</taxon>
    </lineage>
</organism>
<feature type="transmembrane region" description="Helical" evidence="10">
    <location>
        <begin position="132"/>
        <end position="157"/>
    </location>
</feature>
<proteinExistence type="inferred from homology"/>
<evidence type="ECO:0000256" key="1">
    <source>
        <dbReference type="ARBA" id="ARBA00004651"/>
    </source>
</evidence>
<keyword evidence="4 10" id="KW-1133">Transmembrane helix</keyword>
<keyword evidence="10" id="KW-0915">Sodium</keyword>
<keyword evidence="10" id="KW-0813">Transport</keyword>
<dbReference type="Pfam" id="PF02537">
    <property type="entry name" value="CRCB"/>
    <property type="match status" value="1"/>
</dbReference>
<protein>
    <recommendedName>
        <fullName evidence="10">Fluoride-specific ion channel FluC</fullName>
    </recommendedName>
</protein>
<reference evidence="13" key="1">
    <citation type="submission" date="2019-09" db="EMBL/GenBank/DDBJ databases">
        <title>Antimicrobial potential of Antarctic Bacteria.</title>
        <authorList>
            <person name="Benaud N."/>
            <person name="Edwards R.J."/>
            <person name="Ferrari B.C."/>
        </authorList>
    </citation>
    <scope>NUCLEOTIDE SEQUENCE [LARGE SCALE GENOMIC DNA]</scope>
    <source>
        <strain evidence="13">INR9</strain>
    </source>
</reference>
<feature type="transmembrane region" description="Helical" evidence="10">
    <location>
        <begin position="96"/>
        <end position="112"/>
    </location>
</feature>
<feature type="region of interest" description="Disordered" evidence="11">
    <location>
        <begin position="1"/>
        <end position="20"/>
    </location>
</feature>
<feature type="transmembrane region" description="Helical" evidence="10">
    <location>
        <begin position="64"/>
        <end position="84"/>
    </location>
</feature>
<evidence type="ECO:0000256" key="4">
    <source>
        <dbReference type="ARBA" id="ARBA00022989"/>
    </source>
</evidence>
<dbReference type="Proteomes" id="UP000515511">
    <property type="component" value="Chromosome"/>
</dbReference>
<evidence type="ECO:0000256" key="7">
    <source>
        <dbReference type="ARBA" id="ARBA00035120"/>
    </source>
</evidence>
<evidence type="ECO:0000256" key="2">
    <source>
        <dbReference type="ARBA" id="ARBA00022475"/>
    </source>
</evidence>
<dbReference type="InterPro" id="IPR036259">
    <property type="entry name" value="MFS_trans_sf"/>
</dbReference>
<dbReference type="HAMAP" id="MF_00454">
    <property type="entry name" value="FluC"/>
    <property type="match status" value="1"/>
</dbReference>
<feature type="binding site" evidence="10">
    <location>
        <position position="110"/>
    </location>
    <ligand>
        <name>Na(+)</name>
        <dbReference type="ChEBI" id="CHEBI:29101"/>
        <note>structural</note>
    </ligand>
</feature>
<dbReference type="GO" id="GO:0046872">
    <property type="term" value="F:metal ion binding"/>
    <property type="evidence" value="ECO:0007669"/>
    <property type="project" value="UniProtKB-KW"/>
</dbReference>
<comment type="activity regulation">
    <text evidence="10">Na(+) is not transported, but it plays an essential structural role and its presence is essential for fluoride channel function.</text>
</comment>
<dbReference type="RefSeq" id="WP_175339102.1">
    <property type="nucleotide sequence ID" value="NZ_CP043641.1"/>
</dbReference>
<comment type="catalytic activity">
    <reaction evidence="8">
        <text>fluoride(in) = fluoride(out)</text>
        <dbReference type="Rhea" id="RHEA:76159"/>
        <dbReference type="ChEBI" id="CHEBI:17051"/>
    </reaction>
    <physiologicalReaction direction="left-to-right" evidence="8">
        <dbReference type="Rhea" id="RHEA:76160"/>
    </physiologicalReaction>
</comment>
<dbReference type="GO" id="GO:0062054">
    <property type="term" value="F:fluoride channel activity"/>
    <property type="evidence" value="ECO:0007669"/>
    <property type="project" value="UniProtKB-UniRule"/>
</dbReference>
<dbReference type="GO" id="GO:0005886">
    <property type="term" value="C:plasma membrane"/>
    <property type="evidence" value="ECO:0007669"/>
    <property type="project" value="UniProtKB-SubCell"/>
</dbReference>
<evidence type="ECO:0000313" key="12">
    <source>
        <dbReference type="EMBL" id="QNE36833.1"/>
    </source>
</evidence>
<evidence type="ECO:0000256" key="10">
    <source>
        <dbReference type="HAMAP-Rule" id="MF_00454"/>
    </source>
</evidence>
<dbReference type="GO" id="GO:0140114">
    <property type="term" value="P:cellular detoxification of fluoride"/>
    <property type="evidence" value="ECO:0007669"/>
    <property type="project" value="UniProtKB-UniRule"/>
</dbReference>
<evidence type="ECO:0000256" key="11">
    <source>
        <dbReference type="SAM" id="MobiDB-lite"/>
    </source>
</evidence>
<dbReference type="AlphaFoldDB" id="A0A7G6YEB8"/>
<dbReference type="KEGG" id="lse:F1C12_18055"/>
<evidence type="ECO:0000256" key="8">
    <source>
        <dbReference type="ARBA" id="ARBA00035585"/>
    </source>
</evidence>
<evidence type="ECO:0000256" key="6">
    <source>
        <dbReference type="ARBA" id="ARBA00023303"/>
    </source>
</evidence>
<comment type="function">
    <text evidence="9 10">Fluoride-specific ion channel. Important for reducing fluoride concentration in the cell, thus reducing its toxicity.</text>
</comment>
<name>A0A7G6YEB8_9MICO</name>
<evidence type="ECO:0000256" key="9">
    <source>
        <dbReference type="ARBA" id="ARBA00049940"/>
    </source>
</evidence>
<evidence type="ECO:0000256" key="5">
    <source>
        <dbReference type="ARBA" id="ARBA00023136"/>
    </source>
</evidence>
<gene>
    <name evidence="10" type="primary">fluC</name>
    <name evidence="10" type="synonym">crcB</name>
    <name evidence="12" type="ORF">F1C12_18055</name>
</gene>
<dbReference type="EMBL" id="CP043641">
    <property type="protein sequence ID" value="QNE36833.1"/>
    <property type="molecule type" value="Genomic_DNA"/>
</dbReference>
<dbReference type="InterPro" id="IPR003691">
    <property type="entry name" value="FluC"/>
</dbReference>
<keyword evidence="10" id="KW-0406">Ion transport</keyword>
<feature type="binding site" evidence="10">
    <location>
        <position position="107"/>
    </location>
    <ligand>
        <name>Na(+)</name>
        <dbReference type="ChEBI" id="CHEBI:29101"/>
        <note>structural</note>
    </ligand>
</feature>
<sequence>MNPDPNDTLPIDSDIEVDDTRTRTPRPVHLRWRYIGLVFAGGAIGTAVRYLLSLSIPAWNGLPVATFGINVTGAFLLGWLLETLSRGGPDEGRRRAIRLFAGTGIMGGYTTYSSFAVDTDGLIATAHLGDSILYALATVLVGAAASVGGIALGAAIHRARARKERAR</sequence>
<dbReference type="PANTHER" id="PTHR28259:SF1">
    <property type="entry name" value="FLUORIDE EXPORT PROTEIN 1-RELATED"/>
    <property type="match status" value="1"/>
</dbReference>
<feature type="transmembrane region" description="Helical" evidence="10">
    <location>
        <begin position="32"/>
        <end position="52"/>
    </location>
</feature>
<keyword evidence="5 10" id="KW-0472">Membrane</keyword>
<evidence type="ECO:0000256" key="3">
    <source>
        <dbReference type="ARBA" id="ARBA00022692"/>
    </source>
</evidence>
<evidence type="ECO:0000313" key="13">
    <source>
        <dbReference type="Proteomes" id="UP000515511"/>
    </source>
</evidence>
<keyword evidence="3 10" id="KW-0812">Transmembrane</keyword>
<comment type="subcellular location">
    <subcellularLocation>
        <location evidence="1 10">Cell membrane</location>
        <topology evidence="1 10">Multi-pass membrane protein</topology>
    </subcellularLocation>
</comment>
<keyword evidence="2 10" id="KW-1003">Cell membrane</keyword>
<accession>A0A7G6YEB8</accession>